<evidence type="ECO:0000313" key="2">
    <source>
        <dbReference type="EMBL" id="MDJ1137764.1"/>
    </source>
</evidence>
<dbReference type="InterPro" id="IPR000182">
    <property type="entry name" value="GNAT_dom"/>
</dbReference>
<feature type="domain" description="N-acetyltransferase" evidence="1">
    <location>
        <begin position="29"/>
        <end position="193"/>
    </location>
</feature>
<dbReference type="Pfam" id="PF13302">
    <property type="entry name" value="Acetyltransf_3"/>
    <property type="match status" value="1"/>
</dbReference>
<dbReference type="PANTHER" id="PTHR43441">
    <property type="entry name" value="RIBOSOMAL-PROTEIN-SERINE ACETYLTRANSFERASE"/>
    <property type="match status" value="1"/>
</dbReference>
<accession>A0ABT7A8T8</accession>
<dbReference type="PROSITE" id="PS51186">
    <property type="entry name" value="GNAT"/>
    <property type="match status" value="1"/>
</dbReference>
<name>A0ABT7A8T8_9ACTN</name>
<proteinExistence type="predicted"/>
<dbReference type="EMBL" id="JANCPR020000065">
    <property type="protein sequence ID" value="MDJ1137764.1"/>
    <property type="molecule type" value="Genomic_DNA"/>
</dbReference>
<dbReference type="Gene3D" id="3.40.630.30">
    <property type="match status" value="1"/>
</dbReference>
<keyword evidence="3" id="KW-1185">Reference proteome</keyword>
<dbReference type="SUPFAM" id="SSF55729">
    <property type="entry name" value="Acyl-CoA N-acyltransferases (Nat)"/>
    <property type="match status" value="1"/>
</dbReference>
<comment type="caution">
    <text evidence="2">The sequence shown here is derived from an EMBL/GenBank/DDBJ whole genome shotgun (WGS) entry which is preliminary data.</text>
</comment>
<protein>
    <submittedName>
        <fullName evidence="2">GNAT family N-acetyltransferase</fullName>
    </submittedName>
</protein>
<gene>
    <name evidence="2" type="ORF">NMN56_038580</name>
</gene>
<dbReference type="RefSeq" id="WP_274045423.1">
    <property type="nucleotide sequence ID" value="NZ_JANCPR020000065.1"/>
</dbReference>
<dbReference type="InterPro" id="IPR051908">
    <property type="entry name" value="Ribosomal_N-acetyltransferase"/>
</dbReference>
<dbReference type="Proteomes" id="UP001214441">
    <property type="component" value="Unassembled WGS sequence"/>
</dbReference>
<dbReference type="InterPro" id="IPR016181">
    <property type="entry name" value="Acyl_CoA_acyltransferase"/>
</dbReference>
<organism evidence="2 3">
    <name type="scientific">Streptomyces iconiensis</name>
    <dbReference type="NCBI Taxonomy" id="1384038"/>
    <lineage>
        <taxon>Bacteria</taxon>
        <taxon>Bacillati</taxon>
        <taxon>Actinomycetota</taxon>
        <taxon>Actinomycetes</taxon>
        <taxon>Kitasatosporales</taxon>
        <taxon>Streptomycetaceae</taxon>
        <taxon>Streptomyces</taxon>
    </lineage>
</organism>
<evidence type="ECO:0000313" key="3">
    <source>
        <dbReference type="Proteomes" id="UP001214441"/>
    </source>
</evidence>
<evidence type="ECO:0000259" key="1">
    <source>
        <dbReference type="PROSITE" id="PS51186"/>
    </source>
</evidence>
<sequence length="193" mass="21183">MTFAIPPAVPAGSLAASAQPSLTSPDGELLLRPWQLGDAPVVQSAYRDPDIRRWHLHHVDSAEEARAWIAKHELSWRQERAAQWVVTRADSGEAVGRTALRWMDLLHGVAECAYWVLPHARGKAVAPRALATVADWAGGTAGFHRLELAHSTDNSPSCRVAVKSGFALEGTRRDAHLHADGWHDMHVHARILN</sequence>
<reference evidence="2 3" key="1">
    <citation type="submission" date="2023-05" db="EMBL/GenBank/DDBJ databases">
        <title>Streptantibioticus silvisoli sp. nov., acidotolerant actinomycetes 1 from pine litter.</title>
        <authorList>
            <person name="Swiecimska M."/>
            <person name="Golinska P."/>
            <person name="Sangal V."/>
            <person name="Wachnowicz B."/>
            <person name="Goodfellow M."/>
        </authorList>
    </citation>
    <scope>NUCLEOTIDE SEQUENCE [LARGE SCALE GENOMIC DNA]</scope>
    <source>
        <strain evidence="2 3">DSM 42109</strain>
    </source>
</reference>
<dbReference type="PANTHER" id="PTHR43441:SF10">
    <property type="entry name" value="ACETYLTRANSFERASE"/>
    <property type="match status" value="1"/>
</dbReference>